<dbReference type="EMBL" id="JAJSOJ010000039">
    <property type="protein sequence ID" value="MCE0744504.1"/>
    <property type="molecule type" value="Genomic_DNA"/>
</dbReference>
<gene>
    <name evidence="8" type="ORF">LWC05_11475</name>
</gene>
<dbReference type="PANTHER" id="PTHR33931:SF2">
    <property type="entry name" value="HOLIN-LIKE PROTEIN CIDA"/>
    <property type="match status" value="1"/>
</dbReference>
<reference evidence="8 9" key="1">
    <citation type="submission" date="2021-12" db="EMBL/GenBank/DDBJ databases">
        <title>Genome sequence of Acetobacter sicerae DmPark20a_162.</title>
        <authorList>
            <person name="Chaston J.M."/>
        </authorList>
    </citation>
    <scope>NUCLEOTIDE SEQUENCE [LARGE SCALE GENOMIC DNA]</scope>
    <source>
        <strain evidence="8 9">DmPark20a_162</strain>
    </source>
</reference>
<evidence type="ECO:0000256" key="5">
    <source>
        <dbReference type="ARBA" id="ARBA00023136"/>
    </source>
</evidence>
<name>A0ABS8VXR8_9PROT</name>
<evidence type="ECO:0000256" key="2">
    <source>
        <dbReference type="ARBA" id="ARBA00022475"/>
    </source>
</evidence>
<protein>
    <submittedName>
        <fullName evidence="8">CidA/LrgA family protein</fullName>
    </submittedName>
</protein>
<feature type="transmembrane region" description="Helical" evidence="7">
    <location>
        <begin position="140"/>
        <end position="161"/>
    </location>
</feature>
<feature type="transmembrane region" description="Helical" evidence="7">
    <location>
        <begin position="68"/>
        <end position="86"/>
    </location>
</feature>
<evidence type="ECO:0000256" key="4">
    <source>
        <dbReference type="ARBA" id="ARBA00022989"/>
    </source>
</evidence>
<organism evidence="8 9">
    <name type="scientific">Acetobacter sicerae</name>
    <dbReference type="NCBI Taxonomy" id="85325"/>
    <lineage>
        <taxon>Bacteria</taxon>
        <taxon>Pseudomonadati</taxon>
        <taxon>Pseudomonadota</taxon>
        <taxon>Alphaproteobacteria</taxon>
        <taxon>Acetobacterales</taxon>
        <taxon>Acetobacteraceae</taxon>
        <taxon>Acetobacter</taxon>
    </lineage>
</organism>
<dbReference type="Pfam" id="PF03788">
    <property type="entry name" value="LrgA"/>
    <property type="match status" value="1"/>
</dbReference>
<keyword evidence="5 7" id="KW-0472">Membrane</keyword>
<evidence type="ECO:0000256" key="1">
    <source>
        <dbReference type="ARBA" id="ARBA00004651"/>
    </source>
</evidence>
<evidence type="ECO:0000256" key="6">
    <source>
        <dbReference type="SAM" id="MobiDB-lite"/>
    </source>
</evidence>
<keyword evidence="2" id="KW-1003">Cell membrane</keyword>
<comment type="subcellular location">
    <subcellularLocation>
        <location evidence="1">Cell membrane</location>
        <topology evidence="1">Multi-pass membrane protein</topology>
    </subcellularLocation>
</comment>
<evidence type="ECO:0000313" key="9">
    <source>
        <dbReference type="Proteomes" id="UP001521074"/>
    </source>
</evidence>
<evidence type="ECO:0000313" key="8">
    <source>
        <dbReference type="EMBL" id="MCE0744504.1"/>
    </source>
</evidence>
<sequence length="182" mass="19585">MWFASYRVPGKMKARPPHEPGSTMPGSRLFRSGHPMRPQEKEKAMPEAFLILILFQLLGSALQMVLHLPVPGPVIGMFLLAAALLWKRSRTRTDGPKAASFDTPALSSLSRTLIACLGLLFVPAGVGLVTQMPVLLANGLPIAVALFGSTLLGLMVTAFVMHKATHDRPSPERIPDTGGQVL</sequence>
<feature type="region of interest" description="Disordered" evidence="6">
    <location>
        <begin position="1"/>
        <end position="37"/>
    </location>
</feature>
<evidence type="ECO:0000256" key="3">
    <source>
        <dbReference type="ARBA" id="ARBA00022692"/>
    </source>
</evidence>
<keyword evidence="9" id="KW-1185">Reference proteome</keyword>
<accession>A0ABS8VXR8</accession>
<dbReference type="PANTHER" id="PTHR33931">
    <property type="entry name" value="HOLIN-LIKE PROTEIN CIDA-RELATED"/>
    <property type="match status" value="1"/>
</dbReference>
<keyword evidence="4 7" id="KW-1133">Transmembrane helix</keyword>
<evidence type="ECO:0000256" key="7">
    <source>
        <dbReference type="SAM" id="Phobius"/>
    </source>
</evidence>
<dbReference type="RefSeq" id="WP_232878294.1">
    <property type="nucleotide sequence ID" value="NZ_JAJSOJ010000039.1"/>
</dbReference>
<feature type="transmembrane region" description="Helical" evidence="7">
    <location>
        <begin position="113"/>
        <end position="134"/>
    </location>
</feature>
<comment type="caution">
    <text evidence="8">The sequence shown here is derived from an EMBL/GenBank/DDBJ whole genome shotgun (WGS) entry which is preliminary data.</text>
</comment>
<dbReference type="InterPro" id="IPR005538">
    <property type="entry name" value="LrgA/CidA"/>
</dbReference>
<keyword evidence="3 7" id="KW-0812">Transmembrane</keyword>
<dbReference type="Proteomes" id="UP001521074">
    <property type="component" value="Unassembled WGS sequence"/>
</dbReference>
<proteinExistence type="predicted"/>